<dbReference type="Proteomes" id="UP000323717">
    <property type="component" value="Unassembled WGS sequence"/>
</dbReference>
<dbReference type="PANTHER" id="PTHR34985:SF1">
    <property type="entry name" value="SLR0554 PROTEIN"/>
    <property type="match status" value="1"/>
</dbReference>
<proteinExistence type="predicted"/>
<evidence type="ECO:0000259" key="2">
    <source>
        <dbReference type="Pfam" id="PF05272"/>
    </source>
</evidence>
<comment type="caution">
    <text evidence="3">The sequence shown here is derived from an EMBL/GenBank/DDBJ whole genome shotgun (WGS) entry which is preliminary data.</text>
</comment>
<feature type="non-terminal residue" evidence="3">
    <location>
        <position position="1"/>
    </location>
</feature>
<dbReference type="InterPro" id="IPR007936">
    <property type="entry name" value="VapE-like_dom"/>
</dbReference>
<feature type="region of interest" description="Disordered" evidence="1">
    <location>
        <begin position="10"/>
        <end position="39"/>
    </location>
</feature>
<evidence type="ECO:0000313" key="4">
    <source>
        <dbReference type="Proteomes" id="UP000323717"/>
    </source>
</evidence>
<sequence>VSSLQIEIKVPTAEESSPKKRKENHQKAALPVAEPPKEVAVSTPSGISALSNIDPLSQLEYRKAVEYTKRKFRFEPNSRDSFIYCLGNQCYTRHIGEEDAVCMTLHDFGSEPDFNAETPLRNAYLYTNKTDANEEELKKPLVQKVIDFLKEHYEFRRNTILDRVEFRRFAGSHAPLPFMAMRGKDFNSIYTHLQLSSIYCSLPMLKAVVDSNFAIDFDPFIDYFLSLRPWDGKTDYIKQLAATVTTNDPDFWEDSLRRWLVGMVACALDDEKQNQEMLLLYSKQGKGKSTFIRNLLPDTLRTYYRNGMITPENKDHMLLLSTCLIINLEEFDGVSSNRLADLKRIITQEKITERKVYDTQSHTFIRHASFAASTNNPRCLQDIGENRRMLFNSIKSIDYRRPVNHEGIYSQALALYRQGFRFWYEGDEISSLNSRNENFRQKEPVEENLFFYFRPGKAGDIEAKWYPASHLLSTLSLNGRIQSNSQILKTLVTVLDENGFRKRTTKNRVTEYCVVEYSQEERDKNSVLPQVAEQKNLEL</sequence>
<dbReference type="AlphaFoldDB" id="A0A5M5BVL2"/>
<protein>
    <submittedName>
        <fullName evidence="3">Virulence protein E</fullName>
    </submittedName>
</protein>
<name>A0A5M5BVL2_BACOV</name>
<feature type="domain" description="Virulence-associated protein E-like" evidence="2">
    <location>
        <begin position="229"/>
        <end position="440"/>
    </location>
</feature>
<evidence type="ECO:0000256" key="1">
    <source>
        <dbReference type="SAM" id="MobiDB-lite"/>
    </source>
</evidence>
<organism evidence="3 4">
    <name type="scientific">Bacteroides ovatus</name>
    <dbReference type="NCBI Taxonomy" id="28116"/>
    <lineage>
        <taxon>Bacteria</taxon>
        <taxon>Pseudomonadati</taxon>
        <taxon>Bacteroidota</taxon>
        <taxon>Bacteroidia</taxon>
        <taxon>Bacteroidales</taxon>
        <taxon>Bacteroidaceae</taxon>
        <taxon>Bacteroides</taxon>
    </lineage>
</organism>
<dbReference type="PANTHER" id="PTHR34985">
    <property type="entry name" value="SLR0554 PROTEIN"/>
    <property type="match status" value="1"/>
</dbReference>
<dbReference type="Pfam" id="PF05272">
    <property type="entry name" value="VapE-like_dom"/>
    <property type="match status" value="1"/>
</dbReference>
<accession>A0A5M5BVL2</accession>
<reference evidence="3 4" key="1">
    <citation type="journal article" date="2019" name="Nat. Med.">
        <title>A library of human gut bacterial isolates paired with longitudinal multiomics data enables mechanistic microbiome research.</title>
        <authorList>
            <person name="Poyet M."/>
            <person name="Groussin M."/>
            <person name="Gibbons S.M."/>
            <person name="Avila-Pacheco J."/>
            <person name="Jiang X."/>
            <person name="Kearney S.M."/>
            <person name="Perrotta A.R."/>
            <person name="Berdy B."/>
            <person name="Zhao S."/>
            <person name="Lieberman T.D."/>
            <person name="Swanson P.K."/>
            <person name="Smith M."/>
            <person name="Roesemann S."/>
            <person name="Alexander J.E."/>
            <person name="Rich S.A."/>
            <person name="Livny J."/>
            <person name="Vlamakis H."/>
            <person name="Clish C."/>
            <person name="Bullock K."/>
            <person name="Deik A."/>
            <person name="Scott J."/>
            <person name="Pierce K.A."/>
            <person name="Xavier R.J."/>
            <person name="Alm E.J."/>
        </authorList>
    </citation>
    <scope>NUCLEOTIDE SEQUENCE [LARGE SCALE GENOMIC DNA]</scope>
    <source>
        <strain evidence="3 4">BIOML-A163</strain>
    </source>
</reference>
<evidence type="ECO:0000313" key="3">
    <source>
        <dbReference type="EMBL" id="KAA3937505.1"/>
    </source>
</evidence>
<dbReference type="EMBL" id="VWLE01000603">
    <property type="protein sequence ID" value="KAA3937505.1"/>
    <property type="molecule type" value="Genomic_DNA"/>
</dbReference>
<gene>
    <name evidence="3" type="ORF">F3D71_26000</name>
</gene>